<name>A0A9X5FCB7_9MICO</name>
<dbReference type="AlphaFoldDB" id="A0A9X5FCB7"/>
<dbReference type="EMBL" id="JAAXOW010000001">
    <property type="protein sequence ID" value="NKX92122.1"/>
    <property type="molecule type" value="Genomic_DNA"/>
</dbReference>
<feature type="transmembrane region" description="Helical" evidence="2">
    <location>
        <begin position="58"/>
        <end position="77"/>
    </location>
</feature>
<keyword evidence="4" id="KW-1185">Reference proteome</keyword>
<evidence type="ECO:0000256" key="1">
    <source>
        <dbReference type="SAM" id="MobiDB-lite"/>
    </source>
</evidence>
<evidence type="ECO:0000313" key="4">
    <source>
        <dbReference type="Proteomes" id="UP000774283"/>
    </source>
</evidence>
<keyword evidence="2" id="KW-1133">Transmembrane helix</keyword>
<organism evidence="3 4">
    <name type="scientific">Sanguibacter hominis ATCC BAA-789</name>
    <dbReference type="NCBI Taxonomy" id="1312740"/>
    <lineage>
        <taxon>Bacteria</taxon>
        <taxon>Bacillati</taxon>
        <taxon>Actinomycetota</taxon>
        <taxon>Actinomycetes</taxon>
        <taxon>Micrococcales</taxon>
        <taxon>Sanguibacteraceae</taxon>
        <taxon>Sanguibacter</taxon>
    </lineage>
</organism>
<reference evidence="3 4" key="1">
    <citation type="submission" date="2020-04" db="EMBL/GenBank/DDBJ databases">
        <title>MicrobeNet Type strains.</title>
        <authorList>
            <person name="Nicholson A.C."/>
        </authorList>
    </citation>
    <scope>NUCLEOTIDE SEQUENCE [LARGE SCALE GENOMIC DNA]</scope>
    <source>
        <strain evidence="3 4">ATCC BAA-789</strain>
    </source>
</reference>
<feature type="region of interest" description="Disordered" evidence="1">
    <location>
        <begin position="1"/>
        <end position="23"/>
    </location>
</feature>
<dbReference type="Proteomes" id="UP000774283">
    <property type="component" value="Unassembled WGS sequence"/>
</dbReference>
<proteinExistence type="predicted"/>
<comment type="caution">
    <text evidence="3">The sequence shown here is derived from an EMBL/GenBank/DDBJ whole genome shotgun (WGS) entry which is preliminary data.</text>
</comment>
<sequence>MSQRLTHRPPTEPGRKPARPAPEPEQVALAARRSMQLGVAMVFTMLPTFASFPARMLTIPFGIVTVVVGVRAIVAAVRARSGGLLLPAVSAGTVLAAVFTLSVASTLLVWDIQDRDARCRAEAITVQARIACQDRLNADLESWRDGLLERARGGSAD</sequence>
<evidence type="ECO:0000256" key="2">
    <source>
        <dbReference type="SAM" id="Phobius"/>
    </source>
</evidence>
<dbReference type="RefSeq" id="WP_168446200.1">
    <property type="nucleotide sequence ID" value="NZ_JAAXOW010000001.1"/>
</dbReference>
<gene>
    <name evidence="3" type="ORF">HF995_02350</name>
</gene>
<protein>
    <submittedName>
        <fullName evidence="3">Uncharacterized protein</fullName>
    </submittedName>
</protein>
<accession>A0A9X5FCB7</accession>
<keyword evidence="2" id="KW-0472">Membrane</keyword>
<keyword evidence="2" id="KW-0812">Transmembrane</keyword>
<feature type="transmembrane region" description="Helical" evidence="2">
    <location>
        <begin position="84"/>
        <end position="110"/>
    </location>
</feature>
<evidence type="ECO:0000313" key="3">
    <source>
        <dbReference type="EMBL" id="NKX92122.1"/>
    </source>
</evidence>